<gene>
    <name evidence="2" type="ORF">DT99_33640</name>
</gene>
<protein>
    <submittedName>
        <fullName evidence="2">Uncharacterized protein</fullName>
    </submittedName>
</protein>
<comment type="caution">
    <text evidence="2">The sequence shown here is derived from an EMBL/GenBank/DDBJ whole genome shotgun (WGS) entry which is preliminary data.</text>
</comment>
<feature type="region of interest" description="Disordered" evidence="1">
    <location>
        <begin position="110"/>
        <end position="135"/>
    </location>
</feature>
<evidence type="ECO:0000313" key="2">
    <source>
        <dbReference type="EMBL" id="KEA55552.1"/>
    </source>
</evidence>
<organism evidence="2">
    <name type="scientific">Burkholderia cenocepacia</name>
    <dbReference type="NCBI Taxonomy" id="95486"/>
    <lineage>
        <taxon>Bacteria</taxon>
        <taxon>Pseudomonadati</taxon>
        <taxon>Pseudomonadota</taxon>
        <taxon>Betaproteobacteria</taxon>
        <taxon>Burkholderiales</taxon>
        <taxon>Burkholderiaceae</taxon>
        <taxon>Burkholderia</taxon>
        <taxon>Burkholderia cepacia complex</taxon>
    </lineage>
</organism>
<proteinExistence type="predicted"/>
<feature type="region of interest" description="Disordered" evidence="1">
    <location>
        <begin position="1"/>
        <end position="59"/>
    </location>
</feature>
<dbReference type="EMBL" id="JJOA01000056">
    <property type="protein sequence ID" value="KEA55552.1"/>
    <property type="molecule type" value="Genomic_DNA"/>
</dbReference>
<evidence type="ECO:0000256" key="1">
    <source>
        <dbReference type="SAM" id="MobiDB-lite"/>
    </source>
</evidence>
<reference evidence="2" key="1">
    <citation type="submission" date="2014-04" db="EMBL/GenBank/DDBJ databases">
        <title>In planta biocontrol of soil-borne Fusarium wilt of banana through a plant endophytic bacterium, Burkholderia cenocepacia 869T2.</title>
        <authorList>
            <person name="Ho Y.-N."/>
            <person name="Chiang H.-M."/>
            <person name="Chao C.-P."/>
            <person name="Su C.-C."/>
            <person name="Hsu H.-F."/>
            <person name="Guo C.-T."/>
            <person name="Hsieh J.-L."/>
            <person name="Huang C.-C."/>
        </authorList>
    </citation>
    <scope>NUCLEOTIDE SEQUENCE [LARGE SCALE GENOMIC DNA]</scope>
    <source>
        <strain evidence="2">869T2</strain>
    </source>
</reference>
<accession>A0A071M476</accession>
<sequence length="135" mass="14133">MYGDAYSVPVSHAPSPGALASFGRPGRFGTSGRRSAPRARDSGSASAWMPGSARPGAAESEFGVAELTVAVWAERCRGIGRAGKTALGEMKVDVSAGSGCNDWASAAQAMPADRMQMSDESDKEQFMTNRTEDVR</sequence>
<name>A0A071M476_9BURK</name>
<dbReference type="AlphaFoldDB" id="A0A071M476"/>